<dbReference type="PANTHER" id="PTHR46401">
    <property type="entry name" value="GLYCOSYLTRANSFERASE WBBK-RELATED"/>
    <property type="match status" value="1"/>
</dbReference>
<dbReference type="InterPro" id="IPR028098">
    <property type="entry name" value="Glyco_trans_4-like_N"/>
</dbReference>
<feature type="domain" description="Glycosyltransferase subfamily 4-like N-terminal" evidence="3">
    <location>
        <begin position="39"/>
        <end position="197"/>
    </location>
</feature>
<dbReference type="Pfam" id="PF13439">
    <property type="entry name" value="Glyco_transf_4"/>
    <property type="match status" value="1"/>
</dbReference>
<accession>A0A317EZQ9</accession>
<dbReference type="CDD" id="cd03809">
    <property type="entry name" value="GT4_MtfB-like"/>
    <property type="match status" value="1"/>
</dbReference>
<proteinExistence type="predicted"/>
<keyword evidence="1 4" id="KW-0808">Transferase</keyword>
<comment type="caution">
    <text evidence="4">The sequence shown here is derived from an EMBL/GenBank/DDBJ whole genome shotgun (WGS) entry which is preliminary data.</text>
</comment>
<evidence type="ECO:0000256" key="1">
    <source>
        <dbReference type="ARBA" id="ARBA00022679"/>
    </source>
</evidence>
<dbReference type="AlphaFoldDB" id="A0A317EZQ9"/>
<protein>
    <submittedName>
        <fullName evidence="4">Glycosyltransferase family 1 protein</fullName>
    </submittedName>
</protein>
<dbReference type="GO" id="GO:0016757">
    <property type="term" value="F:glycosyltransferase activity"/>
    <property type="evidence" value="ECO:0007669"/>
    <property type="project" value="InterPro"/>
</dbReference>
<evidence type="ECO:0000259" key="3">
    <source>
        <dbReference type="Pfam" id="PF13439"/>
    </source>
</evidence>
<dbReference type="SUPFAM" id="SSF53756">
    <property type="entry name" value="UDP-Glycosyltransferase/glycogen phosphorylase"/>
    <property type="match status" value="1"/>
</dbReference>
<sequence>MPENHEILISMQEDFQLSTLNSKLKIGYDGKRAANNLTGLGNYSRSLIENLAIQYPENQYHVYTPKVKTAKQIDSFFQKENIKLELPKNGSFLWRSVNILKDLSRDEIQIYHGLSHEIPFAIQHTRIKSIVTIHDLIFLRFPRYYKFIDRKLYEWKSKSACKNANKIIAISEKTKEDIVEFYGIEPNKIEVIYQSCDDNFKKAFESSTLNRIRHTYKLPDKYILSVGTIEERKNLKLIVQALKDVNEDYKLVVIGKQTSYFKTVEKEIEKLGLRKRILFLQNIPFVDLPGIYQMASIFVYPSFYEGFGIPIIEALYSGVPTIAATGSCLEEAGGPNSIYISPTDHNALAEAINRIVCDPQLQKTMKEKGLEFVQKFNSPVVTKQLMDCYLNVLDSATT</sequence>
<dbReference type="PANTHER" id="PTHR46401:SF2">
    <property type="entry name" value="GLYCOSYLTRANSFERASE WBBK-RELATED"/>
    <property type="match status" value="1"/>
</dbReference>
<dbReference type="Pfam" id="PF00534">
    <property type="entry name" value="Glycos_transf_1"/>
    <property type="match status" value="1"/>
</dbReference>
<evidence type="ECO:0000313" key="4">
    <source>
        <dbReference type="EMBL" id="PWS31463.1"/>
    </source>
</evidence>
<evidence type="ECO:0000259" key="2">
    <source>
        <dbReference type="Pfam" id="PF00534"/>
    </source>
</evidence>
<feature type="domain" description="Glycosyl transferase family 1" evidence="2">
    <location>
        <begin position="217"/>
        <end position="369"/>
    </location>
</feature>
<dbReference type="OrthoDB" id="9801609at2"/>
<reference evidence="5" key="1">
    <citation type="submission" date="2018-05" db="EMBL/GenBank/DDBJ databases">
        <title>Pedobacter paludis sp. nov., isolated from wetland soil.</title>
        <authorList>
            <person name="Zhang Y."/>
        </authorList>
    </citation>
    <scope>NUCLEOTIDE SEQUENCE [LARGE SCALE GENOMIC DNA]</scope>
    <source>
        <strain evidence="5">R-8</strain>
    </source>
</reference>
<dbReference type="Proteomes" id="UP000245391">
    <property type="component" value="Unassembled WGS sequence"/>
</dbReference>
<evidence type="ECO:0000313" key="5">
    <source>
        <dbReference type="Proteomes" id="UP000245391"/>
    </source>
</evidence>
<name>A0A317EZQ9_9SPHI</name>
<dbReference type="EMBL" id="QGNY01000004">
    <property type="protein sequence ID" value="PWS31463.1"/>
    <property type="molecule type" value="Genomic_DNA"/>
</dbReference>
<keyword evidence="5" id="KW-1185">Reference proteome</keyword>
<dbReference type="InterPro" id="IPR001296">
    <property type="entry name" value="Glyco_trans_1"/>
</dbReference>
<gene>
    <name evidence="4" type="ORF">DF947_12765</name>
</gene>
<organism evidence="4 5">
    <name type="scientific">Pedobacter paludis</name>
    <dbReference type="NCBI Taxonomy" id="2203212"/>
    <lineage>
        <taxon>Bacteria</taxon>
        <taxon>Pseudomonadati</taxon>
        <taxon>Bacteroidota</taxon>
        <taxon>Sphingobacteriia</taxon>
        <taxon>Sphingobacteriales</taxon>
        <taxon>Sphingobacteriaceae</taxon>
        <taxon>Pedobacter</taxon>
    </lineage>
</organism>
<dbReference type="Gene3D" id="3.40.50.2000">
    <property type="entry name" value="Glycogen Phosphorylase B"/>
    <property type="match status" value="2"/>
</dbReference>